<dbReference type="PANTHER" id="PTHR30329">
    <property type="entry name" value="STATOR ELEMENT OF FLAGELLAR MOTOR COMPLEX"/>
    <property type="match status" value="1"/>
</dbReference>
<dbReference type="Pfam" id="PF00691">
    <property type="entry name" value="OmpA"/>
    <property type="match status" value="1"/>
</dbReference>
<dbReference type="RefSeq" id="WP_109764594.1">
    <property type="nucleotide sequence ID" value="NZ_QGGU01000011.1"/>
</dbReference>
<dbReference type="Pfam" id="PF13677">
    <property type="entry name" value="MotB_plug"/>
    <property type="match status" value="1"/>
</dbReference>
<dbReference type="NCBIfam" id="NF006508">
    <property type="entry name" value="PRK08944.1"/>
    <property type="match status" value="1"/>
</dbReference>
<dbReference type="AlphaFoldDB" id="A0A316FGH3"/>
<keyword evidence="6 7" id="KW-0472">Membrane</keyword>
<evidence type="ECO:0000256" key="2">
    <source>
        <dbReference type="ARBA" id="ARBA00008914"/>
    </source>
</evidence>
<evidence type="ECO:0000256" key="8">
    <source>
        <dbReference type="SAM" id="MobiDB-lite"/>
    </source>
</evidence>
<dbReference type="CDD" id="cd07185">
    <property type="entry name" value="OmpA_C-like"/>
    <property type="match status" value="1"/>
</dbReference>
<dbReference type="InterPro" id="IPR050330">
    <property type="entry name" value="Bact_OuterMem_StrucFunc"/>
</dbReference>
<keyword evidence="4 9" id="KW-0812">Transmembrane</keyword>
<evidence type="ECO:0000256" key="6">
    <source>
        <dbReference type="ARBA" id="ARBA00023136"/>
    </source>
</evidence>
<evidence type="ECO:0000313" key="11">
    <source>
        <dbReference type="EMBL" id="PWK47343.1"/>
    </source>
</evidence>
<dbReference type="PROSITE" id="PS51123">
    <property type="entry name" value="OMPA_2"/>
    <property type="match status" value="1"/>
</dbReference>
<dbReference type="InterPro" id="IPR036737">
    <property type="entry name" value="OmpA-like_sf"/>
</dbReference>
<organism evidence="11 12">
    <name type="scientific">Pleionea mediterranea</name>
    <dbReference type="NCBI Taxonomy" id="523701"/>
    <lineage>
        <taxon>Bacteria</taxon>
        <taxon>Pseudomonadati</taxon>
        <taxon>Pseudomonadota</taxon>
        <taxon>Gammaproteobacteria</taxon>
        <taxon>Oceanospirillales</taxon>
        <taxon>Pleioneaceae</taxon>
        <taxon>Pleionea</taxon>
    </lineage>
</organism>
<evidence type="ECO:0000313" key="12">
    <source>
        <dbReference type="Proteomes" id="UP000245790"/>
    </source>
</evidence>
<dbReference type="InterPro" id="IPR025713">
    <property type="entry name" value="MotB-like_N_dom"/>
</dbReference>
<dbReference type="GO" id="GO:0005886">
    <property type="term" value="C:plasma membrane"/>
    <property type="evidence" value="ECO:0007669"/>
    <property type="project" value="UniProtKB-SubCell"/>
</dbReference>
<comment type="subcellular location">
    <subcellularLocation>
        <location evidence="1">Cell membrane</location>
        <topology evidence="1">Single-pass membrane protein</topology>
    </subcellularLocation>
</comment>
<keyword evidence="3" id="KW-1003">Cell membrane</keyword>
<dbReference type="InterPro" id="IPR006665">
    <property type="entry name" value="OmpA-like"/>
</dbReference>
<evidence type="ECO:0000259" key="10">
    <source>
        <dbReference type="PROSITE" id="PS51123"/>
    </source>
</evidence>
<feature type="domain" description="OmpA-like" evidence="10">
    <location>
        <begin position="178"/>
        <end position="299"/>
    </location>
</feature>
<dbReference type="Gene3D" id="3.30.1330.60">
    <property type="entry name" value="OmpA-like domain"/>
    <property type="match status" value="1"/>
</dbReference>
<gene>
    <name evidence="11" type="ORF">C8D97_11188</name>
</gene>
<sequence length="325" mass="35177">MSTEEECDCPPEGLPDYMGTFADLMALLMCFFVLLLAFSEMDVLKFKQIAGSMKYAFGVQNKVEVKDIPKGTSVIAQEFSPGKPTPTMIEAIMQHTVEITKESLEFDEPVEEDPQEGEGDKSDTGEGDSANVGAGEKQASGEGQASAQGQASESLAREIAVKMSAQLDSGQIELLAKDNIVVIRIRESGSFASGSDRIEPSFIGVLGRIAEILQDTDGEIRVAGHTDNLPIETERFRSNWELSGGRAGSVVRELLKNEALERERFVITGYADTRPLDTNETPQGRAKNRRVEIIIVQGESTPSNILGVTGADAAVQTESNDEPEN</sequence>
<reference evidence="11 12" key="1">
    <citation type="submission" date="2018-05" db="EMBL/GenBank/DDBJ databases">
        <title>Genomic Encyclopedia of Type Strains, Phase IV (KMG-IV): sequencing the most valuable type-strain genomes for metagenomic binning, comparative biology and taxonomic classification.</title>
        <authorList>
            <person name="Goeker M."/>
        </authorList>
    </citation>
    <scope>NUCLEOTIDE SEQUENCE [LARGE SCALE GENOMIC DNA]</scope>
    <source>
        <strain evidence="11 12">DSM 25350</strain>
    </source>
</reference>
<comment type="caution">
    <text evidence="11">The sequence shown here is derived from an EMBL/GenBank/DDBJ whole genome shotgun (WGS) entry which is preliminary data.</text>
</comment>
<keyword evidence="12" id="KW-1185">Reference proteome</keyword>
<accession>A0A316FGH3</accession>
<feature type="region of interest" description="Disordered" evidence="8">
    <location>
        <begin position="106"/>
        <end position="151"/>
    </location>
</feature>
<evidence type="ECO:0000256" key="4">
    <source>
        <dbReference type="ARBA" id="ARBA00022692"/>
    </source>
</evidence>
<evidence type="ECO:0000256" key="3">
    <source>
        <dbReference type="ARBA" id="ARBA00022475"/>
    </source>
</evidence>
<feature type="transmembrane region" description="Helical" evidence="9">
    <location>
        <begin position="20"/>
        <end position="38"/>
    </location>
</feature>
<name>A0A316FGH3_9GAMM</name>
<dbReference type="OrthoDB" id="9815217at2"/>
<feature type="compositionally biased region" description="Acidic residues" evidence="8">
    <location>
        <begin position="106"/>
        <end position="117"/>
    </location>
</feature>
<proteinExistence type="inferred from homology"/>
<evidence type="ECO:0000256" key="9">
    <source>
        <dbReference type="SAM" id="Phobius"/>
    </source>
</evidence>
<dbReference type="PANTHER" id="PTHR30329:SF21">
    <property type="entry name" value="LIPOPROTEIN YIAD-RELATED"/>
    <property type="match status" value="1"/>
</dbReference>
<dbReference type="Proteomes" id="UP000245790">
    <property type="component" value="Unassembled WGS sequence"/>
</dbReference>
<protein>
    <submittedName>
        <fullName evidence="11">Chemotaxis protein MotB</fullName>
    </submittedName>
</protein>
<dbReference type="SUPFAM" id="SSF103088">
    <property type="entry name" value="OmpA-like"/>
    <property type="match status" value="1"/>
</dbReference>
<evidence type="ECO:0000256" key="7">
    <source>
        <dbReference type="PROSITE-ProRule" id="PRU00473"/>
    </source>
</evidence>
<dbReference type="EMBL" id="QGGU01000011">
    <property type="protein sequence ID" value="PWK47343.1"/>
    <property type="molecule type" value="Genomic_DNA"/>
</dbReference>
<keyword evidence="5 9" id="KW-1133">Transmembrane helix</keyword>
<evidence type="ECO:0000256" key="1">
    <source>
        <dbReference type="ARBA" id="ARBA00004162"/>
    </source>
</evidence>
<comment type="similarity">
    <text evidence="2">Belongs to the MotB family.</text>
</comment>
<feature type="compositionally biased region" description="Polar residues" evidence="8">
    <location>
        <begin position="141"/>
        <end position="151"/>
    </location>
</feature>
<evidence type="ECO:0000256" key="5">
    <source>
        <dbReference type="ARBA" id="ARBA00022989"/>
    </source>
</evidence>